<dbReference type="PANTHER" id="PTHR13847">
    <property type="entry name" value="SARCOSINE DEHYDROGENASE-RELATED"/>
    <property type="match status" value="1"/>
</dbReference>
<name>A0ABQ6MKE5_9STRA</name>
<dbReference type="InterPro" id="IPR006076">
    <property type="entry name" value="FAD-dep_OxRdtase"/>
</dbReference>
<feature type="domain" description="FAD dependent oxidoreductase" evidence="1">
    <location>
        <begin position="5"/>
        <end position="321"/>
    </location>
</feature>
<dbReference type="EMBL" id="BRYB01000340">
    <property type="protein sequence ID" value="GMI28056.1"/>
    <property type="molecule type" value="Genomic_DNA"/>
</dbReference>
<dbReference type="Proteomes" id="UP001165060">
    <property type="component" value="Unassembled WGS sequence"/>
</dbReference>
<evidence type="ECO:0000313" key="2">
    <source>
        <dbReference type="EMBL" id="GMI28056.1"/>
    </source>
</evidence>
<keyword evidence="3" id="KW-1185">Reference proteome</keyword>
<reference evidence="2 3" key="1">
    <citation type="journal article" date="2023" name="Commun. Biol.">
        <title>Genome analysis of Parmales, the sister group of diatoms, reveals the evolutionary specialization of diatoms from phago-mixotrophs to photoautotrophs.</title>
        <authorList>
            <person name="Ban H."/>
            <person name="Sato S."/>
            <person name="Yoshikawa S."/>
            <person name="Yamada K."/>
            <person name="Nakamura Y."/>
            <person name="Ichinomiya M."/>
            <person name="Sato N."/>
            <person name="Blanc-Mathieu R."/>
            <person name="Endo H."/>
            <person name="Kuwata A."/>
            <person name="Ogata H."/>
        </authorList>
    </citation>
    <scope>NUCLEOTIDE SEQUENCE [LARGE SCALE GENOMIC DNA]</scope>
</reference>
<accession>A0ABQ6MKE5</accession>
<protein>
    <recommendedName>
        <fullName evidence="1">FAD dependent oxidoreductase domain-containing protein</fullName>
    </recommendedName>
</protein>
<dbReference type="Gene3D" id="3.30.9.10">
    <property type="entry name" value="D-Amino Acid Oxidase, subunit A, domain 2"/>
    <property type="match status" value="1"/>
</dbReference>
<evidence type="ECO:0000259" key="1">
    <source>
        <dbReference type="Pfam" id="PF01266"/>
    </source>
</evidence>
<comment type="caution">
    <text evidence="2">The sequence shown here is derived from an EMBL/GenBank/DDBJ whole genome shotgun (WGS) entry which is preliminary data.</text>
</comment>
<evidence type="ECO:0000313" key="3">
    <source>
        <dbReference type="Proteomes" id="UP001165060"/>
    </source>
</evidence>
<dbReference type="InterPro" id="IPR036188">
    <property type="entry name" value="FAD/NAD-bd_sf"/>
</dbReference>
<gene>
    <name evidence="2" type="ORF">TeGR_g5693</name>
</gene>
<proteinExistence type="predicted"/>
<dbReference type="SUPFAM" id="SSF51971">
    <property type="entry name" value="Nucleotide-binding domain"/>
    <property type="match status" value="1"/>
</dbReference>
<dbReference type="Gene3D" id="3.50.50.60">
    <property type="entry name" value="FAD/NAD(P)-binding domain"/>
    <property type="match status" value="1"/>
</dbReference>
<sequence length="326" mass="33717">MSLHVTVHGAGLAGLSAAYHLLRLSPSLTVSLVDPSPVGCGGASAVAAGLVHPFSPKGKMSHRGEECLAALQPLLAASEAARKREGLPECTVTRVVYRLALEEKHVAQVSSMAAAHPAHASPLIERADLPFPTEALCGVQLLTARVIDVPLYLLGLYSHLRFAHPGRVELAEPAGTFPPPPPPEGEVAVYAAGADLFDHERFSDLPASLVRGRSLLVPAAGPDPPPGLICGKYVLPTSSPGTLLVGSTHEYSASPPPPSELADHLHAACSPLSPFPPPASPTITEGTRVNPARTSLGRLPILGPIGAREFVFTGLGGRGVLGHALN</sequence>
<dbReference type="Pfam" id="PF01266">
    <property type="entry name" value="DAO"/>
    <property type="match status" value="1"/>
</dbReference>
<dbReference type="PANTHER" id="PTHR13847:SF261">
    <property type="entry name" value="FAD-DEPENDENT OXIDOREDUCTASE FAMILY PROTEIN"/>
    <property type="match status" value="1"/>
</dbReference>
<organism evidence="2 3">
    <name type="scientific">Tetraparma gracilis</name>
    <dbReference type="NCBI Taxonomy" id="2962635"/>
    <lineage>
        <taxon>Eukaryota</taxon>
        <taxon>Sar</taxon>
        <taxon>Stramenopiles</taxon>
        <taxon>Ochrophyta</taxon>
        <taxon>Bolidophyceae</taxon>
        <taxon>Parmales</taxon>
        <taxon>Triparmaceae</taxon>
        <taxon>Tetraparma</taxon>
    </lineage>
</organism>